<gene>
    <name evidence="1" type="ORF">BN1723_011703</name>
</gene>
<sequence>MILAGDAAPLVPGCGGLDGRAARSGRANVASCPVRAGGAVTIEVRVIADRARATIVEALGRVTEDGLEVRLCVDLPELGLGPRLLDERVVLVLIEDCRFRFVTVAEEVGQRGRSHDEPALPETEPFGLSLRLDDLGPVDGVLVDPRVARVLPLTARRRPEDVEAAAVSDGREDVRQRPPRLLARRDLWRFRQAAALSGRAYRAVLGLRFRLSGDVVVLLQAGLGLGRQAGALVASVRERDEDEGERYEKEGSACNGDGEDPAYCQAAAAALFSGCHSRGHRDCCFVPSSKPIVVVNVTRRAVKQAENDWDASIETRQTKRMDDAALAGIKL</sequence>
<name>A0A0G4LAZ2_VERLO</name>
<evidence type="ECO:0000313" key="2">
    <source>
        <dbReference type="Proteomes" id="UP000045706"/>
    </source>
</evidence>
<accession>A0A0G4LAZ2</accession>
<reference evidence="2" key="1">
    <citation type="submission" date="2015-05" db="EMBL/GenBank/DDBJ databases">
        <authorList>
            <person name="Fogelqvist Johan"/>
        </authorList>
    </citation>
    <scope>NUCLEOTIDE SEQUENCE [LARGE SCALE GENOMIC DNA]</scope>
</reference>
<dbReference type="EMBL" id="CVQI01009335">
    <property type="protein sequence ID" value="CRK18815.1"/>
    <property type="molecule type" value="Genomic_DNA"/>
</dbReference>
<proteinExistence type="predicted"/>
<evidence type="ECO:0000313" key="1">
    <source>
        <dbReference type="EMBL" id="CRK18815.1"/>
    </source>
</evidence>
<protein>
    <submittedName>
        <fullName evidence="1">Uncharacterized protein</fullName>
    </submittedName>
</protein>
<dbReference type="Proteomes" id="UP000045706">
    <property type="component" value="Unassembled WGS sequence"/>
</dbReference>
<organism evidence="1 2">
    <name type="scientific">Verticillium longisporum</name>
    <name type="common">Verticillium dahliae var. longisporum</name>
    <dbReference type="NCBI Taxonomy" id="100787"/>
    <lineage>
        <taxon>Eukaryota</taxon>
        <taxon>Fungi</taxon>
        <taxon>Dikarya</taxon>
        <taxon>Ascomycota</taxon>
        <taxon>Pezizomycotina</taxon>
        <taxon>Sordariomycetes</taxon>
        <taxon>Hypocreomycetidae</taxon>
        <taxon>Glomerellales</taxon>
        <taxon>Plectosphaerellaceae</taxon>
        <taxon>Verticillium</taxon>
    </lineage>
</organism>
<dbReference type="AlphaFoldDB" id="A0A0G4LAZ2"/>